<sequence length="94" mass="10204">KLEESEASCEGYKEQHKTLASNLKKAEEKMTTLSEERDGALKEVEELKAKIVELEAKLQESAGAAVVGGDEKEVDPDGEYAASSRAALISKIHE</sequence>
<protein>
    <submittedName>
        <fullName evidence="2">Uncharacterized protein</fullName>
    </submittedName>
</protein>
<dbReference type="AlphaFoldDB" id="A0A392T4D4"/>
<dbReference type="Gene3D" id="1.20.5.340">
    <property type="match status" value="1"/>
</dbReference>
<evidence type="ECO:0000256" key="1">
    <source>
        <dbReference type="SAM" id="Coils"/>
    </source>
</evidence>
<feature type="non-terminal residue" evidence="2">
    <location>
        <position position="94"/>
    </location>
</feature>
<dbReference type="EMBL" id="LXQA010499223">
    <property type="protein sequence ID" value="MCI55622.1"/>
    <property type="molecule type" value="Genomic_DNA"/>
</dbReference>
<organism evidence="2 3">
    <name type="scientific">Trifolium medium</name>
    <dbReference type="NCBI Taxonomy" id="97028"/>
    <lineage>
        <taxon>Eukaryota</taxon>
        <taxon>Viridiplantae</taxon>
        <taxon>Streptophyta</taxon>
        <taxon>Embryophyta</taxon>
        <taxon>Tracheophyta</taxon>
        <taxon>Spermatophyta</taxon>
        <taxon>Magnoliopsida</taxon>
        <taxon>eudicotyledons</taxon>
        <taxon>Gunneridae</taxon>
        <taxon>Pentapetalae</taxon>
        <taxon>rosids</taxon>
        <taxon>fabids</taxon>
        <taxon>Fabales</taxon>
        <taxon>Fabaceae</taxon>
        <taxon>Papilionoideae</taxon>
        <taxon>50 kb inversion clade</taxon>
        <taxon>NPAAA clade</taxon>
        <taxon>Hologalegina</taxon>
        <taxon>IRL clade</taxon>
        <taxon>Trifolieae</taxon>
        <taxon>Trifolium</taxon>
    </lineage>
</organism>
<evidence type="ECO:0000313" key="2">
    <source>
        <dbReference type="EMBL" id="MCI55622.1"/>
    </source>
</evidence>
<name>A0A392T4D4_9FABA</name>
<keyword evidence="1" id="KW-0175">Coiled coil</keyword>
<feature type="non-terminal residue" evidence="2">
    <location>
        <position position="1"/>
    </location>
</feature>
<comment type="caution">
    <text evidence="2">The sequence shown here is derived from an EMBL/GenBank/DDBJ whole genome shotgun (WGS) entry which is preliminary data.</text>
</comment>
<evidence type="ECO:0000313" key="3">
    <source>
        <dbReference type="Proteomes" id="UP000265520"/>
    </source>
</evidence>
<keyword evidence="3" id="KW-1185">Reference proteome</keyword>
<feature type="coiled-coil region" evidence="1">
    <location>
        <begin position="2"/>
        <end position="64"/>
    </location>
</feature>
<dbReference type="Proteomes" id="UP000265520">
    <property type="component" value="Unassembled WGS sequence"/>
</dbReference>
<reference evidence="2 3" key="1">
    <citation type="journal article" date="2018" name="Front. Plant Sci.">
        <title>Red Clover (Trifolium pratense) and Zigzag Clover (T. medium) - A Picture of Genomic Similarities and Differences.</title>
        <authorList>
            <person name="Dluhosova J."/>
            <person name="Istvanek J."/>
            <person name="Nedelnik J."/>
            <person name="Repkova J."/>
        </authorList>
    </citation>
    <scope>NUCLEOTIDE SEQUENCE [LARGE SCALE GENOMIC DNA]</scope>
    <source>
        <strain evidence="3">cv. 10/8</strain>
        <tissue evidence="2">Leaf</tissue>
    </source>
</reference>
<proteinExistence type="predicted"/>
<accession>A0A392T4D4</accession>